<evidence type="ECO:0000313" key="1">
    <source>
        <dbReference type="EMBL" id="DAG03423.1"/>
    </source>
</evidence>
<sequence>MARDKGKAHAYSKADKMSIKDFKRECVVRGMPFSEVIDADVPKLYSFWIENLHKPKNPQLLDDFDDWVEKQLRMTLGEDAGELIHPSLRLGFIGERDDDGMVIKMKRIAGMSKKPPRKKKQKTSDGVMAGTAKAKTFECFRLKMSKQETEKAVLEQFPDASPKSIGIWYNKAKRKSKV</sequence>
<accession>A0A8S5V9Y9</accession>
<dbReference type="EMBL" id="BK016230">
    <property type="protein sequence ID" value="DAG03423.1"/>
    <property type="molecule type" value="Genomic_DNA"/>
</dbReference>
<protein>
    <submittedName>
        <fullName evidence="1">Uncharacterized protein</fullName>
    </submittedName>
</protein>
<name>A0A8S5V9Y9_9CAUD</name>
<reference evidence="1" key="1">
    <citation type="journal article" date="2021" name="Proc. Natl. Acad. Sci. U.S.A.">
        <title>A Catalog of Tens of Thousands of Viruses from Human Metagenomes Reveals Hidden Associations with Chronic Diseases.</title>
        <authorList>
            <person name="Tisza M.J."/>
            <person name="Buck C.B."/>
        </authorList>
    </citation>
    <scope>NUCLEOTIDE SEQUENCE</scope>
    <source>
        <strain evidence="1">CtUml7</strain>
    </source>
</reference>
<proteinExistence type="predicted"/>
<organism evidence="1">
    <name type="scientific">Ackermannviridae sp. ctUml7</name>
    <dbReference type="NCBI Taxonomy" id="2825753"/>
    <lineage>
        <taxon>Viruses</taxon>
        <taxon>Duplodnaviria</taxon>
        <taxon>Heunggongvirae</taxon>
        <taxon>Uroviricota</taxon>
        <taxon>Caudoviricetes</taxon>
        <taxon>Pantevenvirales</taxon>
        <taxon>Ackermannviridae</taxon>
    </lineage>
</organism>